<sequence length="89" mass="10498">MSITIEQKSALIKQHQSSKNDTGSVNVQCAILTTRINNLIQHFKIHKKDHHSRRGLILLVEKRRRLLKYLKQKNINEYATLIQKLNIRK</sequence>
<evidence type="ECO:0000256" key="3">
    <source>
        <dbReference type="HAMAP-Rule" id="MF_01343"/>
    </source>
</evidence>
<evidence type="ECO:0000256" key="2">
    <source>
        <dbReference type="ARBA" id="ARBA00023274"/>
    </source>
</evidence>
<keyword evidence="2 3" id="KW-0687">Ribonucleoprotein</keyword>
<keyword evidence="7" id="KW-1185">Reference proteome</keyword>
<evidence type="ECO:0000313" key="6">
    <source>
        <dbReference type="EMBL" id="CAK8163468.1"/>
    </source>
</evidence>
<dbReference type="Gene3D" id="1.10.287.10">
    <property type="entry name" value="S15/NS1, RNA-binding"/>
    <property type="match status" value="1"/>
</dbReference>
<comment type="function">
    <text evidence="3 5">One of the primary rRNA binding proteins, it binds directly to 16S rRNA where it helps nucleate assembly of the platform of the 30S subunit by binding and bridging several RNA helices of the 16S rRNA.</text>
</comment>
<dbReference type="Pfam" id="PF00312">
    <property type="entry name" value="Ribosomal_S15"/>
    <property type="match status" value="1"/>
</dbReference>
<dbReference type="PROSITE" id="PS00362">
    <property type="entry name" value="RIBOSOMAL_S15"/>
    <property type="match status" value="1"/>
</dbReference>
<gene>
    <name evidence="3 6" type="primary">rpsO</name>
    <name evidence="6" type="ORF">CAXC1_60006</name>
</gene>
<comment type="caution">
    <text evidence="6">The sequence shown here is derived from an EMBL/GenBank/DDBJ whole genome shotgun (WGS) entry which is preliminary data.</text>
</comment>
<comment type="function">
    <text evidence="3">Forms an intersubunit bridge (bridge B4) with the 23S rRNA of the 50S subunit in the ribosome.</text>
</comment>
<dbReference type="NCBIfam" id="TIGR00952">
    <property type="entry name" value="S15_bact"/>
    <property type="match status" value="1"/>
</dbReference>
<comment type="subunit">
    <text evidence="3">Part of the 30S ribosomal subunit. Forms a bridge to the 50S subunit in the 70S ribosome, contacting the 23S rRNA.</text>
</comment>
<organism evidence="6 7">
    <name type="scientific">Candidatus Xenohaliotis californiensis</name>
    <dbReference type="NCBI Taxonomy" id="84677"/>
    <lineage>
        <taxon>Bacteria</taxon>
        <taxon>Pseudomonadati</taxon>
        <taxon>Pseudomonadota</taxon>
        <taxon>Alphaproteobacteria</taxon>
        <taxon>Rickettsiales</taxon>
        <taxon>Anaplasmataceae</taxon>
        <taxon>Candidatus Xenohaliotis</taxon>
    </lineage>
</organism>
<dbReference type="InterPro" id="IPR005290">
    <property type="entry name" value="Ribosomal_uS15_bac-type"/>
</dbReference>
<dbReference type="CDD" id="cd00353">
    <property type="entry name" value="Ribosomal_S15p_S13e"/>
    <property type="match status" value="1"/>
</dbReference>
<dbReference type="InterPro" id="IPR009068">
    <property type="entry name" value="uS15_NS1_RNA-bd_sf"/>
</dbReference>
<evidence type="ECO:0000256" key="4">
    <source>
        <dbReference type="RuleBase" id="RU003919"/>
    </source>
</evidence>
<dbReference type="InterPro" id="IPR000589">
    <property type="entry name" value="Ribosomal_uS15"/>
</dbReference>
<comment type="similarity">
    <text evidence="3 4">Belongs to the universal ribosomal protein uS15 family.</text>
</comment>
<dbReference type="Proteomes" id="UP001314181">
    <property type="component" value="Unassembled WGS sequence"/>
</dbReference>
<dbReference type="Gene3D" id="6.10.250.3130">
    <property type="match status" value="1"/>
</dbReference>
<keyword evidence="3 5" id="KW-0699">rRNA-binding</keyword>
<name>A0ABM9N941_9RICK</name>
<keyword evidence="3 5" id="KW-0694">RNA-binding</keyword>
<reference evidence="6 7" key="1">
    <citation type="submission" date="2024-01" db="EMBL/GenBank/DDBJ databases">
        <authorList>
            <person name="Kunselman E."/>
        </authorList>
    </citation>
    <scope>NUCLEOTIDE SEQUENCE [LARGE SCALE GENOMIC DNA]</scope>
    <source>
        <strain evidence="6">2 abalone samples</strain>
    </source>
</reference>
<dbReference type="HAMAP" id="MF_01343_B">
    <property type="entry name" value="Ribosomal_uS15_B"/>
    <property type="match status" value="1"/>
</dbReference>
<dbReference type="PANTHER" id="PTHR23321">
    <property type="entry name" value="RIBOSOMAL PROTEIN S15, BACTERIAL AND ORGANELLAR"/>
    <property type="match status" value="1"/>
</dbReference>
<keyword evidence="1 3" id="KW-0689">Ribosomal protein</keyword>
<dbReference type="RefSeq" id="WP_338364695.1">
    <property type="nucleotide sequence ID" value="NZ_CAWVOK010000032.1"/>
</dbReference>
<dbReference type="PANTHER" id="PTHR23321:SF26">
    <property type="entry name" value="SMALL RIBOSOMAL SUBUNIT PROTEIN US15M"/>
    <property type="match status" value="1"/>
</dbReference>
<evidence type="ECO:0000256" key="5">
    <source>
        <dbReference type="RuleBase" id="RU004524"/>
    </source>
</evidence>
<protein>
    <recommendedName>
        <fullName evidence="3">Small ribosomal subunit protein uS15</fullName>
    </recommendedName>
</protein>
<dbReference type="EMBL" id="CAWVOK010000032">
    <property type="protein sequence ID" value="CAK8163468.1"/>
    <property type="molecule type" value="Genomic_DNA"/>
</dbReference>
<evidence type="ECO:0000256" key="1">
    <source>
        <dbReference type="ARBA" id="ARBA00022980"/>
    </source>
</evidence>
<dbReference type="SUPFAM" id="SSF47060">
    <property type="entry name" value="S15/NS1 RNA-binding domain"/>
    <property type="match status" value="1"/>
</dbReference>
<evidence type="ECO:0000313" key="7">
    <source>
        <dbReference type="Proteomes" id="UP001314181"/>
    </source>
</evidence>
<accession>A0ABM9N941</accession>
<proteinExistence type="inferred from homology"/>
<dbReference type="SMART" id="SM01387">
    <property type="entry name" value="Ribosomal_S15"/>
    <property type="match status" value="1"/>
</dbReference>